<dbReference type="PROSITE" id="PS52015">
    <property type="entry name" value="TONB_CTD"/>
    <property type="match status" value="1"/>
</dbReference>
<evidence type="ECO:0000256" key="1">
    <source>
        <dbReference type="ARBA" id="ARBA00004383"/>
    </source>
</evidence>
<keyword evidence="5" id="KW-0997">Cell inner membrane</keyword>
<dbReference type="InterPro" id="IPR051045">
    <property type="entry name" value="TonB-dependent_transducer"/>
</dbReference>
<feature type="region of interest" description="Disordered" evidence="10">
    <location>
        <begin position="1"/>
        <end position="32"/>
    </location>
</feature>
<keyword evidence="8" id="KW-1133">Transmembrane helix</keyword>
<evidence type="ECO:0000256" key="7">
    <source>
        <dbReference type="ARBA" id="ARBA00022927"/>
    </source>
</evidence>
<comment type="similarity">
    <text evidence="2">Belongs to the TonB family.</text>
</comment>
<dbReference type="GO" id="GO:0031992">
    <property type="term" value="F:energy transducer activity"/>
    <property type="evidence" value="ECO:0007669"/>
    <property type="project" value="InterPro"/>
</dbReference>
<dbReference type="InterPro" id="IPR006260">
    <property type="entry name" value="TonB/TolA_C"/>
</dbReference>
<dbReference type="PANTHER" id="PTHR33446">
    <property type="entry name" value="PROTEIN TONB-RELATED"/>
    <property type="match status" value="1"/>
</dbReference>
<reference evidence="12 13" key="1">
    <citation type="submission" date="2019-10" db="EMBL/GenBank/DDBJ databases">
        <title>Rudanella paleaurantiibacter sp. nov., isolated from sludge.</title>
        <authorList>
            <person name="Xu S.Q."/>
        </authorList>
    </citation>
    <scope>NUCLEOTIDE SEQUENCE [LARGE SCALE GENOMIC DNA]</scope>
    <source>
        <strain evidence="12 13">HX-22-17</strain>
    </source>
</reference>
<feature type="domain" description="TonB C-terminal" evidence="11">
    <location>
        <begin position="122"/>
        <end position="218"/>
    </location>
</feature>
<sequence>MARKAPTALSLSPQKPARNMKPNQPNRASTNVPGYELTNSFFHLSELKQRVQMLTKPNSSPHALWRYPFVVVLAGLLLMCTQVEKEIDQAVNNREKVDQSLKLTQIKGEIFTVVEQQPEFPGGVDGLNKYIQENLRYPAAAQRANVQGRVFMSFVVTQDGGIADAQVIKGIGFGCDEEAIRVTSRMPKWKPGSQDGKPLNVRYVLPIAFELEPGALKQQAK</sequence>
<gene>
    <name evidence="12" type="ORF">F5984_07025</name>
</gene>
<evidence type="ECO:0000256" key="3">
    <source>
        <dbReference type="ARBA" id="ARBA00022448"/>
    </source>
</evidence>
<keyword evidence="7" id="KW-0653">Protein transport</keyword>
<dbReference type="GO" id="GO:0030288">
    <property type="term" value="C:outer membrane-bounded periplasmic space"/>
    <property type="evidence" value="ECO:0007669"/>
    <property type="project" value="InterPro"/>
</dbReference>
<dbReference type="InterPro" id="IPR037682">
    <property type="entry name" value="TonB_C"/>
</dbReference>
<feature type="compositionally biased region" description="Polar residues" evidence="10">
    <location>
        <begin position="21"/>
        <end position="32"/>
    </location>
</feature>
<organism evidence="12 13">
    <name type="scientific">Rudanella paleaurantiibacter</name>
    <dbReference type="NCBI Taxonomy" id="2614655"/>
    <lineage>
        <taxon>Bacteria</taxon>
        <taxon>Pseudomonadati</taxon>
        <taxon>Bacteroidota</taxon>
        <taxon>Cytophagia</taxon>
        <taxon>Cytophagales</taxon>
        <taxon>Cytophagaceae</taxon>
        <taxon>Rudanella</taxon>
    </lineage>
</organism>
<evidence type="ECO:0000256" key="10">
    <source>
        <dbReference type="SAM" id="MobiDB-lite"/>
    </source>
</evidence>
<evidence type="ECO:0000259" key="11">
    <source>
        <dbReference type="PROSITE" id="PS52015"/>
    </source>
</evidence>
<proteinExistence type="inferred from homology"/>
<dbReference type="EMBL" id="WELI01000002">
    <property type="protein sequence ID" value="KAB7731965.1"/>
    <property type="molecule type" value="Genomic_DNA"/>
</dbReference>
<evidence type="ECO:0000256" key="4">
    <source>
        <dbReference type="ARBA" id="ARBA00022475"/>
    </source>
</evidence>
<dbReference type="InterPro" id="IPR003538">
    <property type="entry name" value="TonB"/>
</dbReference>
<evidence type="ECO:0000256" key="5">
    <source>
        <dbReference type="ARBA" id="ARBA00022519"/>
    </source>
</evidence>
<dbReference type="PANTHER" id="PTHR33446:SF2">
    <property type="entry name" value="PROTEIN TONB"/>
    <property type="match status" value="1"/>
</dbReference>
<dbReference type="GO" id="GO:0055085">
    <property type="term" value="P:transmembrane transport"/>
    <property type="evidence" value="ECO:0007669"/>
    <property type="project" value="InterPro"/>
</dbReference>
<dbReference type="AlphaFoldDB" id="A0A7J5U4J9"/>
<dbReference type="Proteomes" id="UP000488299">
    <property type="component" value="Unassembled WGS sequence"/>
</dbReference>
<dbReference type="GO" id="GO:0098797">
    <property type="term" value="C:plasma membrane protein complex"/>
    <property type="evidence" value="ECO:0007669"/>
    <property type="project" value="TreeGrafter"/>
</dbReference>
<protein>
    <submittedName>
        <fullName evidence="12">TonB family protein</fullName>
    </submittedName>
</protein>
<comment type="caution">
    <text evidence="12">The sequence shown here is derived from an EMBL/GenBank/DDBJ whole genome shotgun (WGS) entry which is preliminary data.</text>
</comment>
<dbReference type="Pfam" id="PF03544">
    <property type="entry name" value="TonB_C"/>
    <property type="match status" value="1"/>
</dbReference>
<evidence type="ECO:0000313" key="12">
    <source>
        <dbReference type="EMBL" id="KAB7731965.1"/>
    </source>
</evidence>
<keyword evidence="6" id="KW-0812">Transmembrane</keyword>
<evidence type="ECO:0000313" key="13">
    <source>
        <dbReference type="Proteomes" id="UP000488299"/>
    </source>
</evidence>
<dbReference type="Gene3D" id="3.30.1150.10">
    <property type="match status" value="1"/>
</dbReference>
<keyword evidence="13" id="KW-1185">Reference proteome</keyword>
<dbReference type="NCBIfam" id="TIGR01352">
    <property type="entry name" value="tonB_Cterm"/>
    <property type="match status" value="1"/>
</dbReference>
<accession>A0A7J5U4J9</accession>
<keyword evidence="4" id="KW-1003">Cell membrane</keyword>
<dbReference type="PRINTS" id="PR01374">
    <property type="entry name" value="TONBPROTEIN"/>
</dbReference>
<keyword evidence="9" id="KW-0472">Membrane</keyword>
<name>A0A7J5U4J9_9BACT</name>
<dbReference type="GO" id="GO:0015031">
    <property type="term" value="P:protein transport"/>
    <property type="evidence" value="ECO:0007669"/>
    <property type="project" value="UniProtKB-KW"/>
</dbReference>
<comment type="subcellular location">
    <subcellularLocation>
        <location evidence="1">Cell inner membrane</location>
        <topology evidence="1">Single-pass membrane protein</topology>
        <orientation evidence="1">Periplasmic side</orientation>
    </subcellularLocation>
</comment>
<keyword evidence="3" id="KW-0813">Transport</keyword>
<evidence type="ECO:0000256" key="2">
    <source>
        <dbReference type="ARBA" id="ARBA00006555"/>
    </source>
</evidence>
<evidence type="ECO:0000256" key="6">
    <source>
        <dbReference type="ARBA" id="ARBA00022692"/>
    </source>
</evidence>
<evidence type="ECO:0000256" key="8">
    <source>
        <dbReference type="ARBA" id="ARBA00022989"/>
    </source>
</evidence>
<evidence type="ECO:0000256" key="9">
    <source>
        <dbReference type="ARBA" id="ARBA00023136"/>
    </source>
</evidence>
<dbReference type="SUPFAM" id="SSF74653">
    <property type="entry name" value="TolA/TonB C-terminal domain"/>
    <property type="match status" value="1"/>
</dbReference>
<dbReference type="GO" id="GO:0015891">
    <property type="term" value="P:siderophore transport"/>
    <property type="evidence" value="ECO:0007669"/>
    <property type="project" value="InterPro"/>
</dbReference>